<name>A0A7L7Z560_9MICO</name>
<feature type="transmembrane region" description="Helical" evidence="1">
    <location>
        <begin position="91"/>
        <end position="111"/>
    </location>
</feature>
<organism evidence="2 3">
    <name type="scientific">Clavibacter zhangzhiyongii</name>
    <dbReference type="NCBI Taxonomy" id="2768071"/>
    <lineage>
        <taxon>Bacteria</taxon>
        <taxon>Bacillati</taxon>
        <taxon>Actinomycetota</taxon>
        <taxon>Actinomycetes</taxon>
        <taxon>Micrococcales</taxon>
        <taxon>Microbacteriaceae</taxon>
        <taxon>Clavibacter</taxon>
    </lineage>
</organism>
<keyword evidence="3" id="KW-1185">Reference proteome</keyword>
<gene>
    <name evidence="2" type="ORF">H9X71_05805</name>
</gene>
<feature type="transmembrane region" description="Helical" evidence="1">
    <location>
        <begin position="24"/>
        <end position="47"/>
    </location>
</feature>
<proteinExistence type="predicted"/>
<sequence>MSATTSGTTASPSRDAERLPGRSLVAGLLLGVGTATFVDETVFHQLLRWHHFYDRSTTEVGLISDGILHAVGWTAAIGAMFLFADLRRRRALVGTRWAGGLLAGAGGFQLYDGTIQHKVMGLHEIRYGVDLLAYDLVWNGVGAVLLGAGVVLILRTRTRAAARRASTGSGERGDGRAPGA</sequence>
<protein>
    <submittedName>
        <fullName evidence="2">DUF2243 domain-containing protein</fullName>
    </submittedName>
</protein>
<feature type="transmembrane region" description="Helical" evidence="1">
    <location>
        <begin position="67"/>
        <end position="84"/>
    </location>
</feature>
<dbReference type="AlphaFoldDB" id="A0A7L7Z560"/>
<evidence type="ECO:0000313" key="2">
    <source>
        <dbReference type="EMBL" id="QOD44827.1"/>
    </source>
</evidence>
<dbReference type="Proteomes" id="UP000516660">
    <property type="component" value="Chromosome"/>
</dbReference>
<dbReference type="Pfam" id="PF10002">
    <property type="entry name" value="DUF2243"/>
    <property type="match status" value="1"/>
</dbReference>
<reference evidence="2 3" key="1">
    <citation type="submission" date="2020-08" db="EMBL/GenBank/DDBJ databases">
        <title>Description of Clavibacter zhangzhiyonge sp. nov., a phytopathogenic actinobacterium isolated from barley seeds, causing leaf brown spot and decline.</title>
        <authorList>
            <person name="Tian Q."/>
            <person name="Chuan J."/>
            <person name="Zhao W."/>
            <person name="Li X."/>
        </authorList>
    </citation>
    <scope>NUCLEOTIDE SEQUENCE [LARGE SCALE GENOMIC DNA]</scope>
    <source>
        <strain evidence="2 3">DM1</strain>
    </source>
</reference>
<keyword evidence="1" id="KW-1133">Transmembrane helix</keyword>
<evidence type="ECO:0000256" key="1">
    <source>
        <dbReference type="SAM" id="Phobius"/>
    </source>
</evidence>
<dbReference type="InterPro" id="IPR018719">
    <property type="entry name" value="DUF2243_membrane"/>
</dbReference>
<dbReference type="KEGG" id="czh:H9X71_05805"/>
<evidence type="ECO:0000313" key="3">
    <source>
        <dbReference type="Proteomes" id="UP000516660"/>
    </source>
</evidence>
<keyword evidence="1" id="KW-0812">Transmembrane</keyword>
<feature type="transmembrane region" description="Helical" evidence="1">
    <location>
        <begin position="131"/>
        <end position="154"/>
    </location>
</feature>
<accession>A0A7L7Z560</accession>
<keyword evidence="1" id="KW-0472">Membrane</keyword>
<dbReference type="RefSeq" id="WP_191148732.1">
    <property type="nucleotide sequence ID" value="NZ_CP061274.1"/>
</dbReference>
<dbReference type="EMBL" id="CP061274">
    <property type="protein sequence ID" value="QOD44827.1"/>
    <property type="molecule type" value="Genomic_DNA"/>
</dbReference>